<dbReference type="OMA" id="RIWNETM"/>
<dbReference type="InterPro" id="IPR036291">
    <property type="entry name" value="NAD(P)-bd_dom_sf"/>
</dbReference>
<dbReference type="GeneID" id="19465478"/>
<dbReference type="OrthoDB" id="542013at2759"/>
<dbReference type="GO" id="GO:0016491">
    <property type="term" value="F:oxidoreductase activity"/>
    <property type="evidence" value="ECO:0007669"/>
    <property type="project" value="UniProtKB-KW"/>
</dbReference>
<dbReference type="PANTHER" id="PTHR43157:SF31">
    <property type="entry name" value="PHOSPHATIDYLINOSITOL-GLYCAN BIOSYNTHESIS CLASS F PROTEIN"/>
    <property type="match status" value="1"/>
</dbReference>
<dbReference type="AlphaFoldDB" id="S3D4P1"/>
<dbReference type="HOGENOM" id="CLU_010194_44_4_1"/>
<keyword evidence="3" id="KW-1185">Reference proteome</keyword>
<gene>
    <name evidence="2" type="ORF">GLAREA_06425</name>
</gene>
<evidence type="ECO:0000313" key="3">
    <source>
        <dbReference type="Proteomes" id="UP000016922"/>
    </source>
</evidence>
<dbReference type="EMBL" id="KE145358">
    <property type="protein sequence ID" value="EPE33412.1"/>
    <property type="molecule type" value="Genomic_DNA"/>
</dbReference>
<dbReference type="KEGG" id="glz:GLAREA_06425"/>
<dbReference type="SUPFAM" id="SSF51735">
    <property type="entry name" value="NAD(P)-binding Rossmann-fold domains"/>
    <property type="match status" value="1"/>
</dbReference>
<evidence type="ECO:0000256" key="1">
    <source>
        <dbReference type="ARBA" id="ARBA00023002"/>
    </source>
</evidence>
<dbReference type="eggNOG" id="KOG1208">
    <property type="taxonomic scope" value="Eukaryota"/>
</dbReference>
<reference evidence="2 3" key="1">
    <citation type="journal article" date="2013" name="BMC Genomics">
        <title>Genomics-driven discovery of the pneumocandin biosynthetic gene cluster in the fungus Glarea lozoyensis.</title>
        <authorList>
            <person name="Chen L."/>
            <person name="Yue Q."/>
            <person name="Zhang X."/>
            <person name="Xiang M."/>
            <person name="Wang C."/>
            <person name="Li S."/>
            <person name="Che Y."/>
            <person name="Ortiz-Lopez F.J."/>
            <person name="Bills G.F."/>
            <person name="Liu X."/>
            <person name="An Z."/>
        </authorList>
    </citation>
    <scope>NUCLEOTIDE SEQUENCE [LARGE SCALE GENOMIC DNA]</scope>
    <source>
        <strain evidence="3">ATCC 20868 / MF5171</strain>
    </source>
</reference>
<dbReference type="Gene3D" id="3.40.50.720">
    <property type="entry name" value="NAD(P)-binding Rossmann-like Domain"/>
    <property type="match status" value="1"/>
</dbReference>
<dbReference type="PANTHER" id="PTHR43157">
    <property type="entry name" value="PHOSPHATIDYLINOSITOL-GLYCAN BIOSYNTHESIS CLASS F PROTEIN-RELATED"/>
    <property type="match status" value="1"/>
</dbReference>
<dbReference type="Proteomes" id="UP000016922">
    <property type="component" value="Unassembled WGS sequence"/>
</dbReference>
<proteinExistence type="predicted"/>
<dbReference type="InterPro" id="IPR002347">
    <property type="entry name" value="SDR_fam"/>
</dbReference>
<dbReference type="Pfam" id="PF00106">
    <property type="entry name" value="adh_short"/>
    <property type="match status" value="1"/>
</dbReference>
<accession>S3D4P1</accession>
<dbReference type="PRINTS" id="PR00081">
    <property type="entry name" value="GDHRDH"/>
</dbReference>
<name>S3D4P1_GLAL2</name>
<protein>
    <submittedName>
        <fullName evidence="2">NAD(P)-binding Rossmann-fold containing protein</fullName>
    </submittedName>
</protein>
<organism evidence="2 3">
    <name type="scientific">Glarea lozoyensis (strain ATCC 20868 / MF5171)</name>
    <dbReference type="NCBI Taxonomy" id="1116229"/>
    <lineage>
        <taxon>Eukaryota</taxon>
        <taxon>Fungi</taxon>
        <taxon>Dikarya</taxon>
        <taxon>Ascomycota</taxon>
        <taxon>Pezizomycotina</taxon>
        <taxon>Leotiomycetes</taxon>
        <taxon>Helotiales</taxon>
        <taxon>Helotiaceae</taxon>
        <taxon>Glarea</taxon>
    </lineage>
</organism>
<sequence>MATNFDISPEKANDFSQFLYRQFFTTPSPVSPETVNLTGQTAIVTGSNGGIGLEVCKQLLGLGLSKLIIAVRDESKGDAAAASLSVISGESVIEVWPLDMLSYDSIIALTERASTLKRLDIVILNAAITRLYFQLNPSTGHEENIQVKLSLDRRIVIVSTDAAGWGTFPERNSDPLLPAFDEKEPTDMLDRYYTSKLLQHFFLREVVKHVPSSTATIILTSPGLVYGTEALRDGKRNLKGLFDQIGSRLIVYSPEVGARQIIDAATRNSADIHGQFLCSQKLTPLAPIIYTTEGKNISARLWLETLEQLSFAELQEILKGIML</sequence>
<evidence type="ECO:0000313" key="2">
    <source>
        <dbReference type="EMBL" id="EPE33412.1"/>
    </source>
</evidence>
<dbReference type="RefSeq" id="XP_008080029.1">
    <property type="nucleotide sequence ID" value="XM_008081838.1"/>
</dbReference>
<keyword evidence="1" id="KW-0560">Oxidoreductase</keyword>